<accession>A0A0C6EJ09</accession>
<dbReference type="EMBL" id="LC004723">
    <property type="protein sequence ID" value="BAQ36588.1"/>
    <property type="molecule type" value="Genomic_DNA"/>
</dbReference>
<organism evidence="11">
    <name type="scientific">Candidatus Megaera polyxenophila</name>
    <dbReference type="NCBI Taxonomy" id="988779"/>
    <lineage>
        <taxon>Bacteria</taxon>
        <taxon>Pseudomonadati</taxon>
        <taxon>Pseudomonadota</taxon>
        <taxon>Alphaproteobacteria</taxon>
        <taxon>Rickettsiales</taxon>
        <taxon>Rickettsiaceae</taxon>
        <taxon>Candidatus Megaera</taxon>
    </lineage>
</organism>
<dbReference type="InterPro" id="IPR013685">
    <property type="entry name" value="POTRA_FtsQ_type"/>
</dbReference>
<proteinExistence type="predicted"/>
<keyword evidence="4" id="KW-0132">Cell division</keyword>
<evidence type="ECO:0000313" key="11">
    <source>
        <dbReference type="EMBL" id="BAQ36588.1"/>
    </source>
</evidence>
<dbReference type="GO" id="GO:0016020">
    <property type="term" value="C:membrane"/>
    <property type="evidence" value="ECO:0007669"/>
    <property type="project" value="UniProtKB-SubCell"/>
</dbReference>
<evidence type="ECO:0000256" key="7">
    <source>
        <dbReference type="ARBA" id="ARBA00023136"/>
    </source>
</evidence>
<evidence type="ECO:0000256" key="5">
    <source>
        <dbReference type="ARBA" id="ARBA00022692"/>
    </source>
</evidence>
<protein>
    <submittedName>
        <fullName evidence="11">FtsQ protein</fullName>
    </submittedName>
</protein>
<evidence type="ECO:0000256" key="2">
    <source>
        <dbReference type="ARBA" id="ARBA00022475"/>
    </source>
</evidence>
<reference evidence="11" key="1">
    <citation type="journal article" date="2015" name="PLoS ONE">
        <title>Two Different Rickettsial Bacteria Invading Volvox carteri.</title>
        <authorList>
            <person name="Kawafune K."/>
            <person name="Hongoh Y."/>
            <person name="Hamaji T."/>
            <person name="Sakamoto T."/>
            <person name="Kurata T."/>
            <person name="Hirooka S."/>
            <person name="Miyagishima S."/>
            <person name="Nozaki H."/>
        </authorList>
    </citation>
    <scope>NUCLEOTIDE SEQUENCE</scope>
</reference>
<dbReference type="InterPro" id="IPR034746">
    <property type="entry name" value="POTRA"/>
</dbReference>
<dbReference type="InterPro" id="IPR026579">
    <property type="entry name" value="FtsQ"/>
</dbReference>
<dbReference type="PROSITE" id="PS51779">
    <property type="entry name" value="POTRA"/>
    <property type="match status" value="1"/>
</dbReference>
<dbReference type="Gene3D" id="3.10.20.310">
    <property type="entry name" value="membrane protein fhac"/>
    <property type="match status" value="1"/>
</dbReference>
<evidence type="ECO:0000256" key="9">
    <source>
        <dbReference type="SAM" id="Phobius"/>
    </source>
</evidence>
<evidence type="ECO:0000256" key="8">
    <source>
        <dbReference type="ARBA" id="ARBA00023306"/>
    </source>
</evidence>
<dbReference type="PANTHER" id="PTHR35851">
    <property type="entry name" value="CELL DIVISION PROTEIN FTSQ"/>
    <property type="match status" value="1"/>
</dbReference>
<sequence length="263" mass="30581">MAKKSKNNKVTISIKRRLSLYYLRFITLIKITILLTFALILFTDLLNKPKQKLLDIFVGKTAEAGLIFKHLVIEGQVNITEKEIIEAIGAEYGIPVYSLNINDIRKRIEDNSWVKMALVERKLPDTLFVSIVERIPIAIWQFKQKLYLIDEEGNRISSQNIEKFGDLIHVVGQDANVYARSLYEDLEKHPSLAKKVVSAVRYGQRRWDLNLEQKINVKMPEKGFEEAYDYLNSLNKGGKLFDQNYKVINLKDPGKYYIEKHEM</sequence>
<evidence type="ECO:0000256" key="6">
    <source>
        <dbReference type="ARBA" id="ARBA00022989"/>
    </source>
</evidence>
<dbReference type="AlphaFoldDB" id="A0A0C6EJ09"/>
<dbReference type="GO" id="GO:0090529">
    <property type="term" value="P:cell septum assembly"/>
    <property type="evidence" value="ECO:0007669"/>
    <property type="project" value="InterPro"/>
</dbReference>
<feature type="domain" description="POTRA" evidence="10">
    <location>
        <begin position="66"/>
        <end position="134"/>
    </location>
</feature>
<comment type="subcellular location">
    <subcellularLocation>
        <location evidence="1">Membrane</location>
    </subcellularLocation>
</comment>
<keyword evidence="7 9" id="KW-0472">Membrane</keyword>
<dbReference type="Pfam" id="PF03799">
    <property type="entry name" value="FtsQ_DivIB_C"/>
    <property type="match status" value="1"/>
</dbReference>
<gene>
    <name evidence="11" type="primary">ftsQ</name>
</gene>
<keyword evidence="6 9" id="KW-1133">Transmembrane helix</keyword>
<dbReference type="Pfam" id="PF08478">
    <property type="entry name" value="POTRA_1"/>
    <property type="match status" value="1"/>
</dbReference>
<evidence type="ECO:0000256" key="4">
    <source>
        <dbReference type="ARBA" id="ARBA00022618"/>
    </source>
</evidence>
<keyword evidence="8" id="KW-0131">Cell cycle</keyword>
<evidence type="ECO:0000256" key="3">
    <source>
        <dbReference type="ARBA" id="ARBA00022519"/>
    </source>
</evidence>
<keyword evidence="2" id="KW-1003">Cell membrane</keyword>
<keyword evidence="3" id="KW-0997">Cell inner membrane</keyword>
<evidence type="ECO:0000256" key="1">
    <source>
        <dbReference type="ARBA" id="ARBA00004370"/>
    </source>
</evidence>
<feature type="transmembrane region" description="Helical" evidence="9">
    <location>
        <begin position="21"/>
        <end position="42"/>
    </location>
</feature>
<name>A0A0C6EJ09_9RICK</name>
<dbReference type="PANTHER" id="PTHR35851:SF1">
    <property type="entry name" value="CELL DIVISION PROTEIN FTSQ"/>
    <property type="match status" value="1"/>
</dbReference>
<evidence type="ECO:0000259" key="10">
    <source>
        <dbReference type="PROSITE" id="PS51779"/>
    </source>
</evidence>
<dbReference type="InterPro" id="IPR005548">
    <property type="entry name" value="Cell_div_FtsQ/DivIB_C"/>
</dbReference>
<keyword evidence="5 9" id="KW-0812">Transmembrane</keyword>